<comment type="similarity">
    <text evidence="2">Belongs to the UPF0754 family.</text>
</comment>
<proteinExistence type="inferred from homology"/>
<evidence type="ECO:0000256" key="6">
    <source>
        <dbReference type="SAM" id="Coils"/>
    </source>
</evidence>
<keyword evidence="5 7" id="KW-0472">Membrane</keyword>
<dbReference type="PANTHER" id="PTHR35791">
    <property type="entry name" value="UPF0754 MEMBRANE PROTEIN YHEB"/>
    <property type="match status" value="1"/>
</dbReference>
<protein>
    <recommendedName>
        <fullName evidence="10">DUF445 family protein</fullName>
    </recommendedName>
</protein>
<feature type="transmembrane region" description="Helical" evidence="7">
    <location>
        <begin position="667"/>
        <end position="687"/>
    </location>
</feature>
<evidence type="ECO:0000256" key="3">
    <source>
        <dbReference type="ARBA" id="ARBA00022692"/>
    </source>
</evidence>
<evidence type="ECO:0000256" key="4">
    <source>
        <dbReference type="ARBA" id="ARBA00022989"/>
    </source>
</evidence>
<reference evidence="8 9" key="1">
    <citation type="submission" date="2014-12" db="EMBL/GenBank/DDBJ databases">
        <title>Draft genome sequence of Terrisporobacter sp. 08-306576, isolated from the blood culture of a bacteremia patient.</title>
        <authorList>
            <person name="Lund L.C."/>
            <person name="Sydenham T.V."/>
            <person name="Hogh S.V."/>
            <person name="Skov M.N."/>
            <person name="Kemp M."/>
            <person name="Justesen U.S."/>
        </authorList>
    </citation>
    <scope>NUCLEOTIDE SEQUENCE [LARGE SCALE GENOMIC DNA]</scope>
    <source>
        <strain evidence="8 9">08-306576</strain>
    </source>
</reference>
<evidence type="ECO:0000256" key="2">
    <source>
        <dbReference type="ARBA" id="ARBA00008053"/>
    </source>
</evidence>
<dbReference type="RefSeq" id="WP_039678459.1">
    <property type="nucleotide sequence ID" value="NZ_JWHR01000038.1"/>
</dbReference>
<evidence type="ECO:0000256" key="1">
    <source>
        <dbReference type="ARBA" id="ARBA00004308"/>
    </source>
</evidence>
<organism evidence="8 9">
    <name type="scientific">Terrisporobacter othiniensis</name>
    <dbReference type="NCBI Taxonomy" id="1577792"/>
    <lineage>
        <taxon>Bacteria</taxon>
        <taxon>Bacillati</taxon>
        <taxon>Bacillota</taxon>
        <taxon>Clostridia</taxon>
        <taxon>Peptostreptococcales</taxon>
        <taxon>Peptostreptococcaceae</taxon>
        <taxon>Terrisporobacter</taxon>
    </lineage>
</organism>
<evidence type="ECO:0000256" key="5">
    <source>
        <dbReference type="ARBA" id="ARBA00023136"/>
    </source>
</evidence>
<dbReference type="GO" id="GO:0012505">
    <property type="term" value="C:endomembrane system"/>
    <property type="evidence" value="ECO:0007669"/>
    <property type="project" value="UniProtKB-SubCell"/>
</dbReference>
<keyword evidence="6" id="KW-0175">Coiled coil</keyword>
<name>A0A0B3W7E4_9FIRM</name>
<evidence type="ECO:0008006" key="10">
    <source>
        <dbReference type="Google" id="ProtNLM"/>
    </source>
</evidence>
<dbReference type="Pfam" id="PF04286">
    <property type="entry name" value="DUF445"/>
    <property type="match status" value="3"/>
</dbReference>
<evidence type="ECO:0000256" key="7">
    <source>
        <dbReference type="SAM" id="Phobius"/>
    </source>
</evidence>
<dbReference type="STRING" id="1577792.QX51_03155"/>
<evidence type="ECO:0000313" key="8">
    <source>
        <dbReference type="EMBL" id="KHS58312.1"/>
    </source>
</evidence>
<keyword evidence="9" id="KW-1185">Reference proteome</keyword>
<comment type="caution">
    <text evidence="8">The sequence shown here is derived from an EMBL/GenBank/DDBJ whole genome shotgun (WGS) entry which is preliminary data.</text>
</comment>
<dbReference type="InterPro" id="IPR007383">
    <property type="entry name" value="DUF445"/>
</dbReference>
<keyword evidence="4 7" id="KW-1133">Transmembrane helix</keyword>
<dbReference type="Proteomes" id="UP000031189">
    <property type="component" value="Unassembled WGS sequence"/>
</dbReference>
<sequence>MITLENGLLLLLQAFSGGVAGYITNKYAVNMIFKEYTPLKIGGAVKKNKEKFIEEISDLVERDIINSETLRNKVLGEDFKIAMQDVGKEFFKESLYEAFENKKIEEIPGWNETLISGERLLTDTLKESLPKLISNIGEYVKLENLLSEKQISFIVDYAYKEIVDTVGSNDELKHLLSDLYEEQGEVYLRQLISKESGEKVTRIISCEIMNSIDELLESKKETKSLVDKTLALIDIKTLLKDLQKSIGSKSIDDILSEEEFDKLSLIIYTKLDELIKSEDGKERLEDIVEEIFISAKDIDLTVFEILPIHFGRMSSEYIINLIKKAIPYLSSWISDNKIKIENMIDDSILESIDNIDDDLRKSMISKVKDSMLVDFASKNQIVDKIVNFLEEYEISEEDSYKLYSKIIKFLEETKIKDLVNLLEKNNLISEEKIISLILDKWNIEGKELSKLLLERQTSKTLNKLVDQDLNKLFNKNIKPKLYDLIMNNKSKIISYLDKTIFNLVHDKIESLLNSKIKGLFNQEKVDDLSSILPNKIVNILNQNNSNYKKRIDKEISNYVKNVKIQDILKDNEENIVTLITEKIVDFTKKEVDKYKSYEVKDILDKINRKEDLPEEVSNKLYENIKNNLPTIVDGKVKKLIYDNLIKLDEEEICNIAQSFMGKQLKPLSMFGAFLGTIVGLIFGFTMTNINGAYGFYNSFTNTLIACILMGIVGIMTNVIAIWMIFCPYEKNKFISKLPLFKVFSIGYIPSHKNSFASGMAYFIDNELLSGNRVEESFESQKDNFKINIISTIKDSNYAVVLDFVRNKKNSLAKKTYGTILKLLKKNNNKICNGAGNKLLEIEGGKFISVDFINNKANDLIENINQQKNKIIEYLEDKLKTNKSLQEVLPEELIETINNRIEKDVNNYINKNIENSSIEDIIKNMIFRNEKTYNYLMDKSIKDIISEKSFLNIQNSIKTDKFMNIVLLSLKEQLNNYLQDYLGKEFSEEKRFDELFEGRVKESLDNDIDKITEIASEKLIGYMKDNNDLIASMVIKIVRKNLNFFVKMAYDFADGDGLVKDVVRTVINDKIENLIVEDKDKLSAILYNYLEREIYPSKVEDLGVKYTEINISLLLDRLIFELKQNEDFKVNMNNTSDLIINSICEIKVENITEIVGVTNIQQVYGKYKEIINTVSNDIVNNLNNNKEATNELISGLIEEKVMKYFYSINLVEISWELNKDDVTYMVDNLLEIITSSEVLNYHVLQICRSAYISSIRDTKLDSMLNKDILNTDMYNILNLVFENKDFNDKNRVVVEYIIDTFLDDKLSFISEEFKLYMSDNIIISGLNTIEKNIIPILRSLDLQSITLEEVDKMHPKEIHELFKSFAGDFFIKLYIYGAFGLIFGVNMYLSIVLFIIDLIYTKKIDSKVEESQYKLFRE</sequence>
<feature type="transmembrane region" description="Helical" evidence="7">
    <location>
        <begin position="699"/>
        <end position="725"/>
    </location>
</feature>
<accession>A0A0B3W7E4</accession>
<dbReference type="PANTHER" id="PTHR35791:SF1">
    <property type="entry name" value="UPF0754 MEMBRANE PROTEIN YHEB"/>
    <property type="match status" value="1"/>
</dbReference>
<dbReference type="EMBL" id="JWHR01000038">
    <property type="protein sequence ID" value="KHS58312.1"/>
    <property type="molecule type" value="Genomic_DNA"/>
</dbReference>
<gene>
    <name evidence="8" type="ORF">QX51_03155</name>
</gene>
<dbReference type="OrthoDB" id="9787430at2"/>
<keyword evidence="3 7" id="KW-0812">Transmembrane</keyword>
<feature type="coiled-coil region" evidence="6">
    <location>
        <begin position="849"/>
        <end position="876"/>
    </location>
</feature>
<evidence type="ECO:0000313" key="9">
    <source>
        <dbReference type="Proteomes" id="UP000031189"/>
    </source>
</evidence>
<feature type="transmembrane region" description="Helical" evidence="7">
    <location>
        <begin position="1372"/>
        <end position="1399"/>
    </location>
</feature>
<comment type="subcellular location">
    <subcellularLocation>
        <location evidence="1">Endomembrane system</location>
    </subcellularLocation>
</comment>